<dbReference type="PANTHER" id="PTHR11544">
    <property type="entry name" value="COLD SHOCK DOMAIN CONTAINING PROTEINS"/>
    <property type="match status" value="1"/>
</dbReference>
<comment type="caution">
    <text evidence="2">The sequence shown here is derived from an EMBL/GenBank/DDBJ whole genome shotgun (WGS) entry which is preliminary data.</text>
</comment>
<gene>
    <name evidence="2" type="ORF">BJ554DRAFT_7932</name>
</gene>
<feature type="region of interest" description="Disordered" evidence="1">
    <location>
        <begin position="248"/>
        <end position="270"/>
    </location>
</feature>
<dbReference type="EMBL" id="JAEFCI010005838">
    <property type="protein sequence ID" value="KAG5460065.1"/>
    <property type="molecule type" value="Genomic_DNA"/>
</dbReference>
<protein>
    <submittedName>
        <fullName evidence="2">Uncharacterized protein</fullName>
    </submittedName>
</protein>
<dbReference type="AlphaFoldDB" id="A0A8H7ZVB9"/>
<reference evidence="2 3" key="1">
    <citation type="journal article" name="Sci. Rep.">
        <title>Genome-scale phylogenetic analyses confirm Olpidium as the closest living zoosporic fungus to the non-flagellated, terrestrial fungi.</title>
        <authorList>
            <person name="Chang Y."/>
            <person name="Rochon D."/>
            <person name="Sekimoto S."/>
            <person name="Wang Y."/>
            <person name="Chovatia M."/>
            <person name="Sandor L."/>
            <person name="Salamov A."/>
            <person name="Grigoriev I.V."/>
            <person name="Stajich J.E."/>
            <person name="Spatafora J.W."/>
        </authorList>
    </citation>
    <scope>NUCLEOTIDE SEQUENCE [LARGE SCALE GENOMIC DNA]</scope>
    <source>
        <strain evidence="2">S191</strain>
    </source>
</reference>
<dbReference type="InterPro" id="IPR050181">
    <property type="entry name" value="Cold_shock_domain"/>
</dbReference>
<dbReference type="Gene3D" id="2.40.50.140">
    <property type="entry name" value="Nucleic acid-binding proteins"/>
    <property type="match status" value="2"/>
</dbReference>
<organism evidence="2 3">
    <name type="scientific">Olpidium bornovanus</name>
    <dbReference type="NCBI Taxonomy" id="278681"/>
    <lineage>
        <taxon>Eukaryota</taxon>
        <taxon>Fungi</taxon>
        <taxon>Fungi incertae sedis</taxon>
        <taxon>Olpidiomycota</taxon>
        <taxon>Olpidiomycotina</taxon>
        <taxon>Olpidiomycetes</taxon>
        <taxon>Olpidiales</taxon>
        <taxon>Olpidiaceae</taxon>
        <taxon>Olpidium</taxon>
    </lineage>
</organism>
<evidence type="ECO:0000313" key="3">
    <source>
        <dbReference type="Proteomes" id="UP000673691"/>
    </source>
</evidence>
<keyword evidence="3" id="KW-1185">Reference proteome</keyword>
<dbReference type="Proteomes" id="UP000673691">
    <property type="component" value="Unassembled WGS sequence"/>
</dbReference>
<evidence type="ECO:0000313" key="2">
    <source>
        <dbReference type="EMBL" id="KAG5460065.1"/>
    </source>
</evidence>
<evidence type="ECO:0000256" key="1">
    <source>
        <dbReference type="SAM" id="MobiDB-lite"/>
    </source>
</evidence>
<sequence>MGAIGPGTRRTGRVKFFNSVKGYGFIIPHHQEPGENIENLGKRDSKRVASHPVESRPGEVLLLLLPVSLMMLLSVPSCFAASTFQFMCLLLSVVAWDRLPVCTICAISRVVAVFVHHTAIRNNGGFKSLAEVEYDLMQGPKGMQASQVTGPAGVSVKGDPNAGKQTNFGHFAGFGGGGAGYMQAYSQPYSGGQPMRQAAQYGMGGQFPAGGPGAGAMYGSSPYGMYNQPPAFGSLYGGNSQGLFGNTTGAPASNQSSPASAGFPGGQGYTAGQQVGSQGAAAGVLGAAPYHNFYGLHANPAGFFYTGAGAGGPGAGQQQQ</sequence>
<dbReference type="InterPro" id="IPR012340">
    <property type="entry name" value="NA-bd_OB-fold"/>
</dbReference>
<proteinExistence type="predicted"/>
<dbReference type="OrthoDB" id="422005at2759"/>
<feature type="compositionally biased region" description="Low complexity" evidence="1">
    <location>
        <begin position="250"/>
        <end position="261"/>
    </location>
</feature>
<accession>A0A8H7ZVB9</accession>
<name>A0A8H7ZVB9_9FUNG</name>